<dbReference type="EMBL" id="SJPK01000027">
    <property type="protein sequence ID" value="TWT55334.1"/>
    <property type="molecule type" value="Genomic_DNA"/>
</dbReference>
<dbReference type="NCBIfam" id="TIGR02603">
    <property type="entry name" value="CxxCH_TIGR02603"/>
    <property type="match status" value="1"/>
</dbReference>
<evidence type="ECO:0000313" key="7">
    <source>
        <dbReference type="Proteomes" id="UP000318053"/>
    </source>
</evidence>
<comment type="caution">
    <text evidence="6">The sequence shown here is derived from an EMBL/GenBank/DDBJ whole genome shotgun (WGS) entry which is preliminary data.</text>
</comment>
<dbReference type="InterPro" id="IPR013427">
    <property type="entry name" value="Haem-bd_dom_put"/>
</dbReference>
<dbReference type="PANTHER" id="PTHR33546:SF1">
    <property type="entry name" value="LARGE, MULTIFUNCTIONAL SECRETED PROTEIN"/>
    <property type="match status" value="1"/>
</dbReference>
<organism evidence="6 7">
    <name type="scientific">Allorhodopirellula solitaria</name>
    <dbReference type="NCBI Taxonomy" id="2527987"/>
    <lineage>
        <taxon>Bacteria</taxon>
        <taxon>Pseudomonadati</taxon>
        <taxon>Planctomycetota</taxon>
        <taxon>Planctomycetia</taxon>
        <taxon>Pirellulales</taxon>
        <taxon>Pirellulaceae</taxon>
        <taxon>Allorhodopirellula</taxon>
    </lineage>
</organism>
<dbReference type="GO" id="GO:0046872">
    <property type="term" value="F:metal ion binding"/>
    <property type="evidence" value="ECO:0007669"/>
    <property type="project" value="UniProtKB-KW"/>
</dbReference>
<accession>A0A5C5WWL0</accession>
<keyword evidence="3 4" id="KW-0408">Iron</keyword>
<evidence type="ECO:0000259" key="5">
    <source>
        <dbReference type="PROSITE" id="PS51007"/>
    </source>
</evidence>
<dbReference type="InterPro" id="IPR016024">
    <property type="entry name" value="ARM-type_fold"/>
</dbReference>
<dbReference type="Gene3D" id="2.120.10.30">
    <property type="entry name" value="TolB, C-terminal domain"/>
    <property type="match status" value="1"/>
</dbReference>
<dbReference type="InterPro" id="IPR011989">
    <property type="entry name" value="ARM-like"/>
</dbReference>
<evidence type="ECO:0000256" key="2">
    <source>
        <dbReference type="ARBA" id="ARBA00022723"/>
    </source>
</evidence>
<dbReference type="GO" id="GO:0020037">
    <property type="term" value="F:heme binding"/>
    <property type="evidence" value="ECO:0007669"/>
    <property type="project" value="InterPro"/>
</dbReference>
<dbReference type="Proteomes" id="UP000318053">
    <property type="component" value="Unassembled WGS sequence"/>
</dbReference>
<dbReference type="Pfam" id="PF23500">
    <property type="entry name" value="DUF7133"/>
    <property type="match status" value="1"/>
</dbReference>
<keyword evidence="7" id="KW-1185">Reference proteome</keyword>
<dbReference type="AlphaFoldDB" id="A0A5C5WWL0"/>
<dbReference type="InterPro" id="IPR009056">
    <property type="entry name" value="Cyt_c-like_dom"/>
</dbReference>
<evidence type="ECO:0000256" key="3">
    <source>
        <dbReference type="ARBA" id="ARBA00023004"/>
    </source>
</evidence>
<reference evidence="6 7" key="1">
    <citation type="submission" date="2019-02" db="EMBL/GenBank/DDBJ databases">
        <title>Deep-cultivation of Planctomycetes and their phenomic and genomic characterization uncovers novel biology.</title>
        <authorList>
            <person name="Wiegand S."/>
            <person name="Jogler M."/>
            <person name="Boedeker C."/>
            <person name="Pinto D."/>
            <person name="Vollmers J."/>
            <person name="Rivas-Marin E."/>
            <person name="Kohn T."/>
            <person name="Peeters S.H."/>
            <person name="Heuer A."/>
            <person name="Rast P."/>
            <person name="Oberbeckmann S."/>
            <person name="Bunk B."/>
            <person name="Jeske O."/>
            <person name="Meyerdierks A."/>
            <person name="Storesund J.E."/>
            <person name="Kallscheuer N."/>
            <person name="Luecker S."/>
            <person name="Lage O.M."/>
            <person name="Pohl T."/>
            <person name="Merkel B.J."/>
            <person name="Hornburger P."/>
            <person name="Mueller R.-W."/>
            <person name="Bruemmer F."/>
            <person name="Labrenz M."/>
            <person name="Spormann A.M."/>
            <person name="Op Den Camp H."/>
            <person name="Overmann J."/>
            <person name="Amann R."/>
            <person name="Jetten M.S.M."/>
            <person name="Mascher T."/>
            <person name="Medema M.H."/>
            <person name="Devos D.P."/>
            <person name="Kaster A.-K."/>
            <person name="Ovreas L."/>
            <person name="Rohde M."/>
            <person name="Galperin M.Y."/>
            <person name="Jogler C."/>
        </authorList>
    </citation>
    <scope>NUCLEOTIDE SEQUENCE [LARGE SCALE GENOMIC DNA]</scope>
    <source>
        <strain evidence="6 7">CA85</strain>
    </source>
</reference>
<dbReference type="SUPFAM" id="SSF50952">
    <property type="entry name" value="Soluble quinoprotein glucose dehydrogenase"/>
    <property type="match status" value="1"/>
</dbReference>
<evidence type="ECO:0000256" key="4">
    <source>
        <dbReference type="PROSITE-ProRule" id="PRU00433"/>
    </source>
</evidence>
<dbReference type="InterPro" id="IPR011042">
    <property type="entry name" value="6-blade_b-propeller_TolB-like"/>
</dbReference>
<evidence type="ECO:0000256" key="1">
    <source>
        <dbReference type="ARBA" id="ARBA00022617"/>
    </source>
</evidence>
<gene>
    <name evidence="6" type="ORF">CA85_49610</name>
</gene>
<dbReference type="Gene3D" id="1.25.10.10">
    <property type="entry name" value="Leucine-rich Repeat Variant"/>
    <property type="match status" value="1"/>
</dbReference>
<proteinExistence type="predicted"/>
<dbReference type="SUPFAM" id="SSF46626">
    <property type="entry name" value="Cytochrome c"/>
    <property type="match status" value="1"/>
</dbReference>
<sequence>MISRLWFALILSVPNYGLLAQNGDDYNDNQFPPRPTPEWVEMADQGAQDLRLAGIRTPAGIKVEIVAEEPTVIDPVGMTFADDGTPHVLQWTMASQSRHETYDVTFQNGESATINRMWKNTPDELKTLQDRDHDGVYDATETLMDDLEIPSSVLLHDGWTYLSSLGHVVRRKQSIPGGAFDLGEEIVRGLCGFHHHQASGMTIGTDGSMFITSGDDDNRAEGSDGSRATVLRTGAIFRCNPDGSDVHAFARGFRNPYRDVAFDPYGNIFHVDNDQEDGSKFQGVRLMHVLEGADYGWRLYSGAVCCRTDFVRGAVFGEKPGKMPSMLKTGRGAPAGLMIYEGTAFPDFVRGLLIYPDVYRKLVRAFRVERVGSTFEVVEEFTLMTSDDGLFRPCQALQGPDGAIYIVDWRTDSGGAGRLWGDGEHGRIYRLSWSGTDSEPAIALQPRDSWSKLNQASDEQLWETLDGPDLPIRKRAIDELDRRCDGDPSRFADYARDQSHTVPGRIAALGGACRQFGADSLELMVEMLADDSPEIRRTAANAISWHAGPDQVPATQITGLLDLLEDPNPAAQRAIAMMVGQLAGNLPPESTLRRDVAARLFQTMLSVERTDVYLFDGFVRGIERIQPEGPAYFTNRLTDSGSESSSTAESDRAREIAVVGLESMRTRSAAAAIDALLARDTSALTDDQLARVIATYRQILVEPPVDATALADWLASHPDADVNVRITAFETIGLLGGADEQQLAETALSLLSVDDEQARTRVIAAIGDAGIVSATAPLVAALAEADRSDAERQEIVSSLAQLRSQPLPFTGLPSPPGVETVLDELAAIAIRADAEPVRGEVLALLAQVDFGKAKPVAYALLDGHGEAATANAITVLGANPDDAKRLGEEFLAGKIDRGFQAQVVEVLLRHGGKDGNESIEKLRQQILKGGLLVSLQPSDVRRVEELVQTTGDPSNGRTIYFDTQRGQCSNCHQLEGKGGSVGPDLSKIYETHTVAKIIESIADPSKEIKEGFDTWNLLTLDGAVYSGLKMSESEEEVVLRDPSGKDIRVPVSEIESLSESKHSLMPEGVVSLLDYQEFLDLIAFLRSREAQEAQ</sequence>
<evidence type="ECO:0000313" key="6">
    <source>
        <dbReference type="EMBL" id="TWT55334.1"/>
    </source>
</evidence>
<dbReference type="GO" id="GO:0009055">
    <property type="term" value="F:electron transfer activity"/>
    <property type="evidence" value="ECO:0007669"/>
    <property type="project" value="InterPro"/>
</dbReference>
<dbReference type="NCBIfam" id="TIGR02604">
    <property type="entry name" value="Piru_Ver_Nterm"/>
    <property type="match status" value="1"/>
</dbReference>
<protein>
    <recommendedName>
        <fullName evidence="5">Cytochrome c domain-containing protein</fullName>
    </recommendedName>
</protein>
<feature type="domain" description="Cytochrome c" evidence="5">
    <location>
        <begin position="951"/>
        <end position="1089"/>
    </location>
</feature>
<dbReference type="InterPro" id="IPR055557">
    <property type="entry name" value="DUF7133"/>
</dbReference>
<dbReference type="OrthoDB" id="221891at2"/>
<dbReference type="InterPro" id="IPR036909">
    <property type="entry name" value="Cyt_c-like_dom_sf"/>
</dbReference>
<dbReference type="InterPro" id="IPR011041">
    <property type="entry name" value="Quinoprot_gluc/sorb_DH_b-prop"/>
</dbReference>
<dbReference type="PANTHER" id="PTHR33546">
    <property type="entry name" value="LARGE, MULTIFUNCTIONAL SECRETED PROTEIN-RELATED"/>
    <property type="match status" value="1"/>
</dbReference>
<dbReference type="Gene3D" id="1.10.760.10">
    <property type="entry name" value="Cytochrome c-like domain"/>
    <property type="match status" value="1"/>
</dbReference>
<keyword evidence="2 4" id="KW-0479">Metal-binding</keyword>
<dbReference type="SUPFAM" id="SSF48371">
    <property type="entry name" value="ARM repeat"/>
    <property type="match status" value="1"/>
</dbReference>
<keyword evidence="1 4" id="KW-0349">Heme</keyword>
<dbReference type="InterPro" id="IPR013428">
    <property type="entry name" value="Membrane-bound_put_N"/>
</dbReference>
<dbReference type="RefSeq" id="WP_146393841.1">
    <property type="nucleotide sequence ID" value="NZ_SJPK01000027.1"/>
</dbReference>
<dbReference type="PROSITE" id="PS51007">
    <property type="entry name" value="CYTC"/>
    <property type="match status" value="1"/>
</dbReference>
<name>A0A5C5WWL0_9BACT</name>